<gene>
    <name evidence="3" type="ORF">Pla133_22050</name>
</gene>
<dbReference type="InterPro" id="IPR046235">
    <property type="entry name" value="DUF6268"/>
</dbReference>
<evidence type="ECO:0000256" key="1">
    <source>
        <dbReference type="SAM" id="SignalP"/>
    </source>
</evidence>
<dbReference type="Pfam" id="PF19783">
    <property type="entry name" value="DUF6268"/>
    <property type="match status" value="1"/>
</dbReference>
<dbReference type="KEGG" id="pbap:Pla133_22050"/>
<feature type="chain" id="PRO_5022196569" description="DUF6268 domain-containing protein" evidence="1">
    <location>
        <begin position="22"/>
        <end position="337"/>
    </location>
</feature>
<organism evidence="3 4">
    <name type="scientific">Engelhardtia mirabilis</name>
    <dbReference type="NCBI Taxonomy" id="2528011"/>
    <lineage>
        <taxon>Bacteria</taxon>
        <taxon>Pseudomonadati</taxon>
        <taxon>Planctomycetota</taxon>
        <taxon>Planctomycetia</taxon>
        <taxon>Planctomycetia incertae sedis</taxon>
        <taxon>Engelhardtia</taxon>
    </lineage>
</organism>
<feature type="domain" description="DUF6268" evidence="2">
    <location>
        <begin position="141"/>
        <end position="311"/>
    </location>
</feature>
<keyword evidence="1" id="KW-0732">Signal</keyword>
<dbReference type="EMBL" id="CP036287">
    <property type="protein sequence ID" value="QDU67127.1"/>
    <property type="molecule type" value="Genomic_DNA"/>
</dbReference>
<evidence type="ECO:0000259" key="2">
    <source>
        <dbReference type="Pfam" id="PF19783"/>
    </source>
</evidence>
<sequence precursor="true">MFRRTAAAGAFLVLAAGSASAQSIVRPVPRVATHELASLSITPDLGQGPGSTWEMIGPQPDSASASDGVTAALQGRLWLQPDADFSDTAGTVATQRAGWDVVVGRRTESGLLLAVGLESEASFYDFGGTLGLVPGAPDPFNDLYSTRLGTTLYSPLSKRLDLFNGVELTLAGEDNVDPFDGLTVGGSTGLAYRADDDFELSFGLAAASRLEDDAYLLPFIGIDWRVAEGTRLVAEGPEVRLEQRLTDTATLTLSAEYEIRQFRLNSGGVLDDGAFRDEQIDLGASLAWQPTARTRVEFGAGYTVWRELTFLGNDGSSLGQSETEPAPYGALTISLTF</sequence>
<proteinExistence type="predicted"/>
<name>A0A518BJG4_9BACT</name>
<reference evidence="3 4" key="1">
    <citation type="submission" date="2019-02" db="EMBL/GenBank/DDBJ databases">
        <title>Deep-cultivation of Planctomycetes and their phenomic and genomic characterization uncovers novel biology.</title>
        <authorList>
            <person name="Wiegand S."/>
            <person name="Jogler M."/>
            <person name="Boedeker C."/>
            <person name="Pinto D."/>
            <person name="Vollmers J."/>
            <person name="Rivas-Marin E."/>
            <person name="Kohn T."/>
            <person name="Peeters S.H."/>
            <person name="Heuer A."/>
            <person name="Rast P."/>
            <person name="Oberbeckmann S."/>
            <person name="Bunk B."/>
            <person name="Jeske O."/>
            <person name="Meyerdierks A."/>
            <person name="Storesund J.E."/>
            <person name="Kallscheuer N."/>
            <person name="Luecker S."/>
            <person name="Lage O.M."/>
            <person name="Pohl T."/>
            <person name="Merkel B.J."/>
            <person name="Hornburger P."/>
            <person name="Mueller R.-W."/>
            <person name="Bruemmer F."/>
            <person name="Labrenz M."/>
            <person name="Spormann A.M."/>
            <person name="Op den Camp H."/>
            <person name="Overmann J."/>
            <person name="Amann R."/>
            <person name="Jetten M.S.M."/>
            <person name="Mascher T."/>
            <person name="Medema M.H."/>
            <person name="Devos D.P."/>
            <person name="Kaster A.-K."/>
            <person name="Ovreas L."/>
            <person name="Rohde M."/>
            <person name="Galperin M.Y."/>
            <person name="Jogler C."/>
        </authorList>
    </citation>
    <scope>NUCLEOTIDE SEQUENCE [LARGE SCALE GENOMIC DNA]</scope>
    <source>
        <strain evidence="3 4">Pla133</strain>
    </source>
</reference>
<dbReference type="Proteomes" id="UP000316921">
    <property type="component" value="Chromosome"/>
</dbReference>
<feature type="signal peptide" evidence="1">
    <location>
        <begin position="1"/>
        <end position="21"/>
    </location>
</feature>
<accession>A0A518BJG4</accession>
<protein>
    <recommendedName>
        <fullName evidence="2">DUF6268 domain-containing protein</fullName>
    </recommendedName>
</protein>
<dbReference type="RefSeq" id="WP_145065021.1">
    <property type="nucleotide sequence ID" value="NZ_CP036287.1"/>
</dbReference>
<evidence type="ECO:0000313" key="3">
    <source>
        <dbReference type="EMBL" id="QDU67127.1"/>
    </source>
</evidence>
<evidence type="ECO:0000313" key="4">
    <source>
        <dbReference type="Proteomes" id="UP000316921"/>
    </source>
</evidence>
<dbReference type="AlphaFoldDB" id="A0A518BJG4"/>
<keyword evidence="4" id="KW-1185">Reference proteome</keyword>